<dbReference type="Proteomes" id="UP001348149">
    <property type="component" value="Unassembled WGS sequence"/>
</dbReference>
<sequence length="102" mass="10894">MSKIMLAALLVIISTSVTLAGLPSAQGAQSAPLLETTQHQPWLEAATRQVPPPGYGGQYFTTPDNCTYSRTQAPGYPVMWILILNPYTLGKPQAHRGCPGAL</sequence>
<gene>
    <name evidence="2" type="ORF">VK792_04030</name>
</gene>
<evidence type="ECO:0008006" key="4">
    <source>
        <dbReference type="Google" id="ProtNLM"/>
    </source>
</evidence>
<evidence type="ECO:0000313" key="2">
    <source>
        <dbReference type="EMBL" id="MEC3860442.1"/>
    </source>
</evidence>
<reference evidence="2 3" key="1">
    <citation type="submission" date="2024-01" db="EMBL/GenBank/DDBJ databases">
        <title>Mesobacterium rodlantinim sp. nov., isolated from shallow sea hydrothermal systems off Kueishantao Island.</title>
        <authorList>
            <person name="Su Z."/>
            <person name="Tang K."/>
        </authorList>
    </citation>
    <scope>NUCLEOTIDE SEQUENCE [LARGE SCALE GENOMIC DNA]</scope>
    <source>
        <strain evidence="2 3">TK19101</strain>
    </source>
</reference>
<keyword evidence="3" id="KW-1185">Reference proteome</keyword>
<organism evidence="2 3">
    <name type="scientific">Mesobacterium hydrothermale</name>
    <dbReference type="NCBI Taxonomy" id="3111907"/>
    <lineage>
        <taxon>Bacteria</taxon>
        <taxon>Pseudomonadati</taxon>
        <taxon>Pseudomonadota</taxon>
        <taxon>Alphaproteobacteria</taxon>
        <taxon>Rhodobacterales</taxon>
        <taxon>Roseobacteraceae</taxon>
        <taxon>Mesobacterium</taxon>
    </lineage>
</organism>
<accession>A0ABU6HEA7</accession>
<feature type="chain" id="PRO_5045333123" description="Secreted protein" evidence="1">
    <location>
        <begin position="21"/>
        <end position="102"/>
    </location>
</feature>
<comment type="caution">
    <text evidence="2">The sequence shown here is derived from an EMBL/GenBank/DDBJ whole genome shotgun (WGS) entry which is preliminary data.</text>
</comment>
<evidence type="ECO:0000256" key="1">
    <source>
        <dbReference type="SAM" id="SignalP"/>
    </source>
</evidence>
<protein>
    <recommendedName>
        <fullName evidence="4">Secreted protein</fullName>
    </recommendedName>
</protein>
<dbReference type="RefSeq" id="WP_326296069.1">
    <property type="nucleotide sequence ID" value="NZ_JAYLLH010000004.1"/>
</dbReference>
<dbReference type="EMBL" id="JAYLLH010000004">
    <property type="protein sequence ID" value="MEC3860442.1"/>
    <property type="molecule type" value="Genomic_DNA"/>
</dbReference>
<keyword evidence="1" id="KW-0732">Signal</keyword>
<evidence type="ECO:0000313" key="3">
    <source>
        <dbReference type="Proteomes" id="UP001348149"/>
    </source>
</evidence>
<proteinExistence type="predicted"/>
<feature type="signal peptide" evidence="1">
    <location>
        <begin position="1"/>
        <end position="20"/>
    </location>
</feature>
<name>A0ABU6HEA7_9RHOB</name>